<sequence>MKVDSNQMLNHLFGVFLGKYLIMSEMIMENNEFVADDLIIDEIEITETAMSCAPGDCNPVN</sequence>
<dbReference type="EMBL" id="PZOJ01000001">
    <property type="protein sequence ID" value="TMX78990.1"/>
    <property type="molecule type" value="Genomic_DNA"/>
</dbReference>
<evidence type="ECO:0000313" key="1">
    <source>
        <dbReference type="EMBL" id="TMX78990.1"/>
    </source>
</evidence>
<dbReference type="Proteomes" id="UP000718715">
    <property type="component" value="Unassembled WGS sequence"/>
</dbReference>
<name>A0ACD3T2A1_PHODM</name>
<protein>
    <submittedName>
        <fullName evidence="1">Uncharacterized protein</fullName>
    </submittedName>
</protein>
<accession>A0ACD3T2A1</accession>
<keyword evidence="2" id="KW-1185">Reference proteome</keyword>
<evidence type="ECO:0000313" key="2">
    <source>
        <dbReference type="Proteomes" id="UP000718715"/>
    </source>
</evidence>
<gene>
    <name evidence="1" type="ORF">DA092_00830</name>
</gene>
<reference evidence="1" key="1">
    <citation type="submission" date="2018-03" db="EMBL/GenBank/DDBJ databases">
        <title>Genomic characterization of a polymicrobial infection associated with a disease outbreak in Pacific white shrimp (Litopenaeus vannamei).</title>
        <authorList>
            <person name="Turner J.W."/>
            <person name="Bachand P.T."/>
            <person name="Tallman J."/>
            <person name="Elledge N.C."/>
            <person name="Pinnell L.J."/>
            <person name="Laughlin R.C."/>
            <person name="Zimba P.V."/>
        </authorList>
    </citation>
    <scope>NUCLEOTIDE SEQUENCE</scope>
    <source>
        <strain evidence="1">Hep-2b-22</strain>
    </source>
</reference>
<proteinExistence type="predicted"/>
<organism evidence="1 2">
    <name type="scientific">Photobacterium damselae</name>
    <dbReference type="NCBI Taxonomy" id="38293"/>
    <lineage>
        <taxon>Bacteria</taxon>
        <taxon>Pseudomonadati</taxon>
        <taxon>Pseudomonadota</taxon>
        <taxon>Gammaproteobacteria</taxon>
        <taxon>Vibrionales</taxon>
        <taxon>Vibrionaceae</taxon>
        <taxon>Photobacterium</taxon>
    </lineage>
</organism>
<comment type="caution">
    <text evidence="1">The sequence shown here is derived from an EMBL/GenBank/DDBJ whole genome shotgun (WGS) entry which is preliminary data.</text>
</comment>